<evidence type="ECO:0000313" key="1">
    <source>
        <dbReference type="EMBL" id="MBO8439106.1"/>
    </source>
</evidence>
<reference evidence="1" key="1">
    <citation type="submission" date="2020-10" db="EMBL/GenBank/DDBJ databases">
        <authorList>
            <person name="Gilroy R."/>
        </authorList>
    </citation>
    <scope>NUCLEOTIDE SEQUENCE</scope>
    <source>
        <strain evidence="1">3924</strain>
    </source>
</reference>
<name>A0A940DIR2_9BACT</name>
<proteinExistence type="predicted"/>
<sequence>MDGCSPQAEDCSMCERLICAVCKAHAPESACCGKPAVLVRNCLDFAVHIDCDERPGHIPLSCPIE</sequence>
<evidence type="ECO:0000313" key="2">
    <source>
        <dbReference type="Proteomes" id="UP000712007"/>
    </source>
</evidence>
<comment type="caution">
    <text evidence="1">The sequence shown here is derived from an EMBL/GenBank/DDBJ whole genome shotgun (WGS) entry which is preliminary data.</text>
</comment>
<protein>
    <submittedName>
        <fullName evidence="1">Uncharacterized protein</fullName>
    </submittedName>
</protein>
<gene>
    <name evidence="1" type="ORF">IAC51_00470</name>
</gene>
<organism evidence="1 2">
    <name type="scientific">Candidatus Aphodosoma intestinipullorum</name>
    <dbReference type="NCBI Taxonomy" id="2840674"/>
    <lineage>
        <taxon>Bacteria</taxon>
        <taxon>Pseudomonadati</taxon>
        <taxon>Bacteroidota</taxon>
        <taxon>Bacteroidia</taxon>
        <taxon>Bacteroidales</taxon>
        <taxon>Candidatus Aphodosoma</taxon>
    </lineage>
</organism>
<dbReference type="EMBL" id="JADIMV010000010">
    <property type="protein sequence ID" value="MBO8439106.1"/>
    <property type="molecule type" value="Genomic_DNA"/>
</dbReference>
<dbReference type="AlphaFoldDB" id="A0A940DIR2"/>
<accession>A0A940DIR2</accession>
<reference evidence="1" key="2">
    <citation type="journal article" date="2021" name="PeerJ">
        <title>Extensive microbial diversity within the chicken gut microbiome revealed by metagenomics and culture.</title>
        <authorList>
            <person name="Gilroy R."/>
            <person name="Ravi A."/>
            <person name="Getino M."/>
            <person name="Pursley I."/>
            <person name="Horton D.L."/>
            <person name="Alikhan N.F."/>
            <person name="Baker D."/>
            <person name="Gharbi K."/>
            <person name="Hall N."/>
            <person name="Watson M."/>
            <person name="Adriaenssens E.M."/>
            <person name="Foster-Nyarko E."/>
            <person name="Jarju S."/>
            <person name="Secka A."/>
            <person name="Antonio M."/>
            <person name="Oren A."/>
            <person name="Chaudhuri R.R."/>
            <person name="La Ragione R."/>
            <person name="Hildebrand F."/>
            <person name="Pallen M.J."/>
        </authorList>
    </citation>
    <scope>NUCLEOTIDE SEQUENCE</scope>
    <source>
        <strain evidence="1">3924</strain>
    </source>
</reference>
<dbReference type="Proteomes" id="UP000712007">
    <property type="component" value="Unassembled WGS sequence"/>
</dbReference>